<dbReference type="STRING" id="914234.M2PE73"/>
<dbReference type="HOGENOM" id="CLU_1384002_0_0_1"/>
<gene>
    <name evidence="1" type="ORF">CERSUDRAFT_98097</name>
</gene>
<evidence type="ECO:0000313" key="1">
    <source>
        <dbReference type="EMBL" id="EMD34169.1"/>
    </source>
</evidence>
<accession>M2PE73</accession>
<proteinExistence type="predicted"/>
<organism evidence="1 2">
    <name type="scientific">Ceriporiopsis subvermispora (strain B)</name>
    <name type="common">White-rot fungus</name>
    <name type="synonym">Gelatoporia subvermispora</name>
    <dbReference type="NCBI Taxonomy" id="914234"/>
    <lineage>
        <taxon>Eukaryota</taxon>
        <taxon>Fungi</taxon>
        <taxon>Dikarya</taxon>
        <taxon>Basidiomycota</taxon>
        <taxon>Agaricomycotina</taxon>
        <taxon>Agaricomycetes</taxon>
        <taxon>Polyporales</taxon>
        <taxon>Gelatoporiaceae</taxon>
        <taxon>Gelatoporia</taxon>
    </lineage>
</organism>
<name>M2PE73_CERS8</name>
<evidence type="ECO:0000313" key="2">
    <source>
        <dbReference type="Proteomes" id="UP000016930"/>
    </source>
</evidence>
<dbReference type="AlphaFoldDB" id="M2PE73"/>
<protein>
    <submittedName>
        <fullName evidence="1">Uncharacterized protein</fullName>
    </submittedName>
</protein>
<dbReference type="EMBL" id="KB445804">
    <property type="protein sequence ID" value="EMD34169.1"/>
    <property type="molecule type" value="Genomic_DNA"/>
</dbReference>
<sequence>MRYRLQGSADYMFDSIFNVVGEDKYAHRHHMDWELDLHLGYRFVFGASSQVFADLTPREPFDSDTFHNAVVTKLEDHRGWAWHWLRESSTINSYFYNGGNIIYALDCLTAMVEPECEGSGDPQDDSLYECVRAHWTLPQRRHDREIDTVGQNLGSRRDKEWDPYNEKRFIGVLIRHDPASDMEFDDSEDEEWTSEDE</sequence>
<keyword evidence="2" id="KW-1185">Reference proteome</keyword>
<reference evidence="1 2" key="1">
    <citation type="journal article" date="2012" name="Proc. Natl. Acad. Sci. U.S.A.">
        <title>Comparative genomics of Ceriporiopsis subvermispora and Phanerochaete chrysosporium provide insight into selective ligninolysis.</title>
        <authorList>
            <person name="Fernandez-Fueyo E."/>
            <person name="Ruiz-Duenas F.J."/>
            <person name="Ferreira P."/>
            <person name="Floudas D."/>
            <person name="Hibbett D.S."/>
            <person name="Canessa P."/>
            <person name="Larrondo L.F."/>
            <person name="James T.Y."/>
            <person name="Seelenfreund D."/>
            <person name="Lobos S."/>
            <person name="Polanco R."/>
            <person name="Tello M."/>
            <person name="Honda Y."/>
            <person name="Watanabe T."/>
            <person name="Watanabe T."/>
            <person name="Ryu J.S."/>
            <person name="Kubicek C.P."/>
            <person name="Schmoll M."/>
            <person name="Gaskell J."/>
            <person name="Hammel K.E."/>
            <person name="St John F.J."/>
            <person name="Vanden Wymelenberg A."/>
            <person name="Sabat G."/>
            <person name="Splinter BonDurant S."/>
            <person name="Syed K."/>
            <person name="Yadav J.S."/>
            <person name="Doddapaneni H."/>
            <person name="Subramanian V."/>
            <person name="Lavin J.L."/>
            <person name="Oguiza J.A."/>
            <person name="Perez G."/>
            <person name="Pisabarro A.G."/>
            <person name="Ramirez L."/>
            <person name="Santoyo F."/>
            <person name="Master E."/>
            <person name="Coutinho P.M."/>
            <person name="Henrissat B."/>
            <person name="Lombard V."/>
            <person name="Magnuson J.K."/>
            <person name="Kuees U."/>
            <person name="Hori C."/>
            <person name="Igarashi K."/>
            <person name="Samejima M."/>
            <person name="Held B.W."/>
            <person name="Barry K.W."/>
            <person name="LaButti K.M."/>
            <person name="Lapidus A."/>
            <person name="Lindquist E.A."/>
            <person name="Lucas S.M."/>
            <person name="Riley R."/>
            <person name="Salamov A.A."/>
            <person name="Hoffmeister D."/>
            <person name="Schwenk D."/>
            <person name="Hadar Y."/>
            <person name="Yarden O."/>
            <person name="de Vries R.P."/>
            <person name="Wiebenga A."/>
            <person name="Stenlid J."/>
            <person name="Eastwood D."/>
            <person name="Grigoriev I.V."/>
            <person name="Berka R.M."/>
            <person name="Blanchette R.A."/>
            <person name="Kersten P."/>
            <person name="Martinez A.T."/>
            <person name="Vicuna R."/>
            <person name="Cullen D."/>
        </authorList>
    </citation>
    <scope>NUCLEOTIDE SEQUENCE [LARGE SCALE GENOMIC DNA]</scope>
    <source>
        <strain evidence="1 2">B</strain>
    </source>
</reference>
<dbReference type="Proteomes" id="UP000016930">
    <property type="component" value="Unassembled WGS sequence"/>
</dbReference>